<protein>
    <submittedName>
        <fullName evidence="1">Uncharacterized protein</fullName>
    </submittedName>
</protein>
<dbReference type="EMBL" id="LR134204">
    <property type="protein sequence ID" value="VEB94869.1"/>
    <property type="molecule type" value="Genomic_DNA"/>
</dbReference>
<evidence type="ECO:0000313" key="2">
    <source>
        <dbReference type="Proteomes" id="UP000270272"/>
    </source>
</evidence>
<reference evidence="1 2" key="1">
    <citation type="submission" date="2018-12" db="EMBL/GenBank/DDBJ databases">
        <authorList>
            <consortium name="Pathogen Informatics"/>
        </authorList>
    </citation>
    <scope>NUCLEOTIDE SEQUENCE [LARGE SCALE GENOMIC DNA]</scope>
    <source>
        <strain evidence="1 2">NCTC11075</strain>
    </source>
</reference>
<proteinExistence type="predicted"/>
<evidence type="ECO:0000313" key="1">
    <source>
        <dbReference type="EMBL" id="VEB94869.1"/>
    </source>
</evidence>
<dbReference type="Proteomes" id="UP000270272">
    <property type="component" value="Chromosome"/>
</dbReference>
<organism evidence="1 2">
    <name type="scientific">Citrobacter koseri</name>
    <name type="common">Citrobacter diversus</name>
    <dbReference type="NCBI Taxonomy" id="545"/>
    <lineage>
        <taxon>Bacteria</taxon>
        <taxon>Pseudomonadati</taxon>
        <taxon>Pseudomonadota</taxon>
        <taxon>Gammaproteobacteria</taxon>
        <taxon>Enterobacterales</taxon>
        <taxon>Enterobacteriaceae</taxon>
        <taxon>Citrobacter</taxon>
    </lineage>
</organism>
<name>A0A447UVZ8_CITKO</name>
<sequence length="177" mass="19441">MKFIGTLCVIFTIGWAFITLTKNDKPLSVNEKLIAQFANQRLLKKDEWNTGNGVVDGVQVYTARKEYPAFASLWRLGVKDAGVTVLTSGTYPEFEPVLAMGQCKNLAIAVFDSDSKPVNDAVSTIFTTATETYKKEGKKVQATGDIGNLPFRVTVQNIDSVLTFSCDIDLSHYTSSI</sequence>
<gene>
    <name evidence="1" type="ORF">NCTC11075_05803</name>
</gene>
<dbReference type="AlphaFoldDB" id="A0A447UVZ8"/>
<accession>A0A447UVZ8</accession>